<feature type="region of interest" description="Disordered" evidence="6">
    <location>
        <begin position="601"/>
        <end position="624"/>
    </location>
</feature>
<keyword evidence="4" id="KW-0418">Kinase</keyword>
<evidence type="ECO:0000256" key="2">
    <source>
        <dbReference type="ARBA" id="ARBA00022679"/>
    </source>
</evidence>
<comment type="caution">
    <text evidence="8">The sequence shown here is derived from an EMBL/GenBank/DDBJ whole genome shotgun (WGS) entry which is preliminary data.</text>
</comment>
<name>A0ABN9TDV8_9DINO</name>
<evidence type="ECO:0000256" key="1">
    <source>
        <dbReference type="ARBA" id="ARBA00011003"/>
    </source>
</evidence>
<feature type="compositionally biased region" description="Gly residues" evidence="6">
    <location>
        <begin position="612"/>
        <end position="624"/>
    </location>
</feature>
<dbReference type="Pfam" id="PF16575">
    <property type="entry name" value="CLP1_P"/>
    <property type="match status" value="1"/>
</dbReference>
<dbReference type="PANTHER" id="PTHR12755">
    <property type="entry name" value="CLEAVAGE/POLYADENYLATION FACTOR IA SUBUNIT CLP1P"/>
    <property type="match status" value="1"/>
</dbReference>
<dbReference type="Proteomes" id="UP001189429">
    <property type="component" value="Unassembled WGS sequence"/>
</dbReference>
<dbReference type="InterPro" id="IPR032319">
    <property type="entry name" value="CLP1_P"/>
</dbReference>
<keyword evidence="9" id="KW-1185">Reference proteome</keyword>
<gene>
    <name evidence="8" type="ORF">PCOR1329_LOCUS37966</name>
</gene>
<evidence type="ECO:0000259" key="7">
    <source>
        <dbReference type="Pfam" id="PF16575"/>
    </source>
</evidence>
<dbReference type="InterPro" id="IPR045116">
    <property type="entry name" value="Clp1/Grc3"/>
</dbReference>
<proteinExistence type="inferred from homology"/>
<evidence type="ECO:0000256" key="6">
    <source>
        <dbReference type="SAM" id="MobiDB-lite"/>
    </source>
</evidence>
<reference evidence="8" key="1">
    <citation type="submission" date="2023-10" db="EMBL/GenBank/DDBJ databases">
        <authorList>
            <person name="Chen Y."/>
            <person name="Shah S."/>
            <person name="Dougan E. K."/>
            <person name="Thang M."/>
            <person name="Chan C."/>
        </authorList>
    </citation>
    <scope>NUCLEOTIDE SEQUENCE [LARGE SCALE GENOMIC DNA]</scope>
</reference>
<dbReference type="EMBL" id="CAUYUJ010014601">
    <property type="protein sequence ID" value="CAK0843708.1"/>
    <property type="molecule type" value="Genomic_DNA"/>
</dbReference>
<organism evidence="8 9">
    <name type="scientific">Prorocentrum cordatum</name>
    <dbReference type="NCBI Taxonomy" id="2364126"/>
    <lineage>
        <taxon>Eukaryota</taxon>
        <taxon>Sar</taxon>
        <taxon>Alveolata</taxon>
        <taxon>Dinophyceae</taxon>
        <taxon>Prorocentrales</taxon>
        <taxon>Prorocentraceae</taxon>
        <taxon>Prorocentrum</taxon>
    </lineage>
</organism>
<dbReference type="SUPFAM" id="SSF52540">
    <property type="entry name" value="P-loop containing nucleoside triphosphate hydrolases"/>
    <property type="match status" value="1"/>
</dbReference>
<keyword evidence="3" id="KW-0547">Nucleotide-binding</keyword>
<feature type="domain" description="Clp1 P-loop" evidence="7">
    <location>
        <begin position="188"/>
        <end position="328"/>
    </location>
</feature>
<evidence type="ECO:0000256" key="4">
    <source>
        <dbReference type="ARBA" id="ARBA00022777"/>
    </source>
</evidence>
<sequence>MVQKQWSIKNQQRSTRIIKRLVARTAEQPGPAQWLLPLRRGEELTVSGGLDFRVIRGAVEIWGASCRPSSEFQRVVAPPWSALPRLRAAGPSGTAGAPAELAAEAEEAETDDVREFLQSRSWPVVLCLRAVGPEPPGSLPAPVRERLLAPLERQRLRAHRAWPSLVEQFAGLAAQPTSARPPVLLVTGPKGVGKSACCRYFANSLLGALGEVYYLETDLGQPELGPPTLVSLYRLRRPLLQAPHSEQGWQECLCSFFAGGTSPATHPVLYVKCMRAAFDRYVSECSDSGSPVPPLVVNSHGWVTGLGLELVQVLLGIVQAQLVIRIQSPSSSQAPPLGDAAAEGHGTGLQRRRRTALARCGPLALALGEAALASEEPRSSVVVDVDSLAGASQGGAVRAPSLGAVELRWLRLACHFRPDLDPCKAPASLTPRAFFRCVPRVRLPLRGLRFGLVHGGCLAPGEVEAAFTGTVVALCRAEAPLAPLQPAEDAEADGKTGVTELPAVLGREDAQEAAECIGIGYVHSFDFAVGDVEVRVAPSIDTLAKVGVILRGDVSWEPNSVRGQRVMMAGMAADNVPVSLQPHCCSWALEGPATGAKVLSSRRNLKRKRSGAAGGAGAAAPGSG</sequence>
<dbReference type="PANTHER" id="PTHR12755:SF3">
    <property type="entry name" value="POLYNUCLEOTIDE 5'-HYDROXYL-KINASE NOL9"/>
    <property type="match status" value="1"/>
</dbReference>
<accession>A0ABN9TDV8</accession>
<keyword evidence="2" id="KW-0808">Transferase</keyword>
<dbReference type="InterPro" id="IPR027417">
    <property type="entry name" value="P-loop_NTPase"/>
</dbReference>
<evidence type="ECO:0000256" key="3">
    <source>
        <dbReference type="ARBA" id="ARBA00022741"/>
    </source>
</evidence>
<evidence type="ECO:0000313" key="8">
    <source>
        <dbReference type="EMBL" id="CAK0843708.1"/>
    </source>
</evidence>
<dbReference type="Gene3D" id="3.40.50.300">
    <property type="entry name" value="P-loop containing nucleotide triphosphate hydrolases"/>
    <property type="match status" value="1"/>
</dbReference>
<comment type="similarity">
    <text evidence="1">Belongs to the Clp1 family. NOL9/GRC3 subfamily.</text>
</comment>
<evidence type="ECO:0000256" key="5">
    <source>
        <dbReference type="ARBA" id="ARBA00022840"/>
    </source>
</evidence>
<keyword evidence="5" id="KW-0067">ATP-binding</keyword>
<evidence type="ECO:0000313" key="9">
    <source>
        <dbReference type="Proteomes" id="UP001189429"/>
    </source>
</evidence>
<protein>
    <recommendedName>
        <fullName evidence="7">Clp1 P-loop domain-containing protein</fullName>
    </recommendedName>
</protein>